<proteinExistence type="predicted"/>
<accession>A0A7W0BUZ9</accession>
<gene>
    <name evidence="2" type="ORF">HNQ85_000059</name>
</gene>
<feature type="transmembrane region" description="Helical" evidence="1">
    <location>
        <begin position="49"/>
        <end position="66"/>
    </location>
</feature>
<evidence type="ECO:0000313" key="3">
    <source>
        <dbReference type="Proteomes" id="UP000580891"/>
    </source>
</evidence>
<dbReference type="Pfam" id="PF14143">
    <property type="entry name" value="YrhC"/>
    <property type="match status" value="1"/>
</dbReference>
<protein>
    <recommendedName>
        <fullName evidence="4">YrhC</fullName>
    </recommendedName>
</protein>
<dbReference type="AlphaFoldDB" id="A0A7W0BUZ9"/>
<keyword evidence="1" id="KW-0812">Transmembrane</keyword>
<feature type="transmembrane region" description="Helical" evidence="1">
    <location>
        <begin position="20"/>
        <end position="37"/>
    </location>
</feature>
<dbReference type="Proteomes" id="UP000580891">
    <property type="component" value="Unassembled WGS sequence"/>
</dbReference>
<reference evidence="2 3" key="1">
    <citation type="submission" date="2020-07" db="EMBL/GenBank/DDBJ databases">
        <title>Genomic Encyclopedia of Type Strains, Phase IV (KMG-IV): sequencing the most valuable type-strain genomes for metagenomic binning, comparative biology and taxonomic classification.</title>
        <authorList>
            <person name="Goeker M."/>
        </authorList>
    </citation>
    <scope>NUCLEOTIDE SEQUENCE [LARGE SCALE GENOMIC DNA]</scope>
    <source>
        <strain evidence="2 3">DSM 25220</strain>
    </source>
</reference>
<evidence type="ECO:0000313" key="2">
    <source>
        <dbReference type="EMBL" id="MBA2869801.1"/>
    </source>
</evidence>
<comment type="caution">
    <text evidence="2">The sequence shown here is derived from an EMBL/GenBank/DDBJ whole genome shotgun (WGS) entry which is preliminary data.</text>
</comment>
<evidence type="ECO:0008006" key="4">
    <source>
        <dbReference type="Google" id="ProtNLM"/>
    </source>
</evidence>
<keyword evidence="3" id="KW-1185">Reference proteome</keyword>
<dbReference type="EMBL" id="JACDUU010000001">
    <property type="protein sequence ID" value="MBA2869801.1"/>
    <property type="molecule type" value="Genomic_DNA"/>
</dbReference>
<name>A0A7W0BUZ9_9BACL</name>
<keyword evidence="1" id="KW-1133">Transmembrane helix</keyword>
<organism evidence="2 3">
    <name type="scientific">[Anoxybacillus] calidus</name>
    <dbReference type="NCBI Taxonomy" id="575178"/>
    <lineage>
        <taxon>Bacteria</taxon>
        <taxon>Bacillati</taxon>
        <taxon>Bacillota</taxon>
        <taxon>Bacilli</taxon>
        <taxon>Bacillales</taxon>
        <taxon>Anoxybacillaceae</taxon>
        <taxon>Paranoxybacillus</taxon>
    </lineage>
</organism>
<evidence type="ECO:0000256" key="1">
    <source>
        <dbReference type="SAM" id="Phobius"/>
    </source>
</evidence>
<dbReference type="InterPro" id="IPR025418">
    <property type="entry name" value="YrhC-like"/>
</dbReference>
<sequence length="80" mass="9275">MEQQKKQWKEKATDYKTYAGVLLALSVFFYIGMLIPADQSMIAIEKKPFLLGLIVILLVGAFSFYQKAVKYIRLLRELDQ</sequence>
<keyword evidence="1" id="KW-0472">Membrane</keyword>
<dbReference type="RefSeq" id="WP_181535108.1">
    <property type="nucleotide sequence ID" value="NZ_JACDUU010000001.1"/>
</dbReference>